<dbReference type="AlphaFoldDB" id="A0A1I7AH30"/>
<evidence type="ECO:0000256" key="4">
    <source>
        <dbReference type="ARBA" id="ARBA00022452"/>
    </source>
</evidence>
<comment type="similarity">
    <text evidence="2">Belongs to the outer membrane factor (OMF) (TC 1.B.17) family.</text>
</comment>
<dbReference type="RefSeq" id="WP_090249149.1">
    <property type="nucleotide sequence ID" value="NZ_FPAS01000003.1"/>
</dbReference>
<keyword evidence="10" id="KW-1185">Reference proteome</keyword>
<reference evidence="9 10" key="1">
    <citation type="submission" date="2016-10" db="EMBL/GenBank/DDBJ databases">
        <authorList>
            <person name="de Groot N.N."/>
        </authorList>
    </citation>
    <scope>NUCLEOTIDE SEQUENCE [LARGE SCALE GENOMIC DNA]</scope>
    <source>
        <strain evidence="9 10">CGMCC 1.7005</strain>
    </source>
</reference>
<keyword evidence="3" id="KW-0813">Transport</keyword>
<dbReference type="InterPro" id="IPR003423">
    <property type="entry name" value="OMP_efflux"/>
</dbReference>
<dbReference type="PANTHER" id="PTHR30026:SF20">
    <property type="entry name" value="OUTER MEMBRANE PROTEIN TOLC"/>
    <property type="match status" value="1"/>
</dbReference>
<gene>
    <name evidence="9" type="ORF">SAMN05216474_2084</name>
</gene>
<organism evidence="9 10">
    <name type="scientific">Lishizhenia tianjinensis</name>
    <dbReference type="NCBI Taxonomy" id="477690"/>
    <lineage>
        <taxon>Bacteria</taxon>
        <taxon>Pseudomonadati</taxon>
        <taxon>Bacteroidota</taxon>
        <taxon>Flavobacteriia</taxon>
        <taxon>Flavobacteriales</taxon>
        <taxon>Crocinitomicaceae</taxon>
        <taxon>Lishizhenia</taxon>
    </lineage>
</organism>
<keyword evidence="7" id="KW-0998">Cell outer membrane</keyword>
<dbReference type="Pfam" id="PF02321">
    <property type="entry name" value="OEP"/>
    <property type="match status" value="2"/>
</dbReference>
<evidence type="ECO:0000256" key="1">
    <source>
        <dbReference type="ARBA" id="ARBA00004442"/>
    </source>
</evidence>
<protein>
    <submittedName>
        <fullName evidence="9">Outer membrane protein TolC</fullName>
    </submittedName>
</protein>
<dbReference type="InterPro" id="IPR051906">
    <property type="entry name" value="TolC-like"/>
</dbReference>
<keyword evidence="5" id="KW-0812">Transmembrane</keyword>
<evidence type="ECO:0000256" key="6">
    <source>
        <dbReference type="ARBA" id="ARBA00023136"/>
    </source>
</evidence>
<evidence type="ECO:0000256" key="3">
    <source>
        <dbReference type="ARBA" id="ARBA00022448"/>
    </source>
</evidence>
<dbReference type="GO" id="GO:0009279">
    <property type="term" value="C:cell outer membrane"/>
    <property type="evidence" value="ECO:0007669"/>
    <property type="project" value="UniProtKB-SubCell"/>
</dbReference>
<evidence type="ECO:0000256" key="8">
    <source>
        <dbReference type="SAM" id="Coils"/>
    </source>
</evidence>
<accession>A0A1I7AH30</accession>
<dbReference type="OrthoDB" id="9771205at2"/>
<dbReference type="GO" id="GO:0015288">
    <property type="term" value="F:porin activity"/>
    <property type="evidence" value="ECO:0007669"/>
    <property type="project" value="TreeGrafter"/>
</dbReference>
<dbReference type="SUPFAM" id="SSF56954">
    <property type="entry name" value="Outer membrane efflux proteins (OEP)"/>
    <property type="match status" value="1"/>
</dbReference>
<keyword evidence="8" id="KW-0175">Coiled coil</keyword>
<feature type="coiled-coil region" evidence="8">
    <location>
        <begin position="205"/>
        <end position="267"/>
    </location>
</feature>
<evidence type="ECO:0000313" key="10">
    <source>
        <dbReference type="Proteomes" id="UP000236454"/>
    </source>
</evidence>
<keyword evidence="6" id="KW-0472">Membrane</keyword>
<proteinExistence type="inferred from homology"/>
<evidence type="ECO:0000256" key="2">
    <source>
        <dbReference type="ARBA" id="ARBA00007613"/>
    </source>
</evidence>
<keyword evidence="4" id="KW-1134">Transmembrane beta strand</keyword>
<dbReference type="GO" id="GO:0015562">
    <property type="term" value="F:efflux transmembrane transporter activity"/>
    <property type="evidence" value="ECO:0007669"/>
    <property type="project" value="InterPro"/>
</dbReference>
<dbReference type="GO" id="GO:1990281">
    <property type="term" value="C:efflux pump complex"/>
    <property type="evidence" value="ECO:0007669"/>
    <property type="project" value="TreeGrafter"/>
</dbReference>
<comment type="subcellular location">
    <subcellularLocation>
        <location evidence="1">Cell outer membrane</location>
    </subcellularLocation>
</comment>
<sequence>MKKLAYIFILALLPFAGKSQEKLSAREAVILALEHNYSLQIAQSRVDIAEKNNTWSEAGLFPTVSLNAGANIALQDNSNNPISFVQESIINQNYNPSVNLSWNLFSGLGIKITKERLALLEQQSNGNLMAEIENIALEVLKAYNSILLEEQKLKVYKSVLNYSREQYEYYQLKEEYGQSSSLETFQFRNQLFADSVNVIQQEVNIKNAKRNLMVLMNVREEMSLEQFPKLSDSLSAPMSAIDQQEVISNLSSNNQNLRNQFLALELQKKMIDYQRSFLYPVVSLQAAASPSWGNVRFSGSPDQSIGTQSIVYSTGLNVRYNLFNNYKAKRAVEVAKIDAEIGEMTYDQMQIELENNTLQLFDAYHVQNQLVNLNQQSMRYAQKAYELGKAKYAQGIINSLELQNLRNNFLNAALSYNDSLFNRMSVYLDIYKISGQLQLSYNNEN</sequence>
<evidence type="ECO:0000313" key="9">
    <source>
        <dbReference type="EMBL" id="SFT74234.1"/>
    </source>
</evidence>
<dbReference type="Gene3D" id="1.20.1600.10">
    <property type="entry name" value="Outer membrane efflux proteins (OEP)"/>
    <property type="match status" value="1"/>
</dbReference>
<dbReference type="Proteomes" id="UP000236454">
    <property type="component" value="Unassembled WGS sequence"/>
</dbReference>
<name>A0A1I7AH30_9FLAO</name>
<dbReference type="EMBL" id="FPAS01000003">
    <property type="protein sequence ID" value="SFT74234.1"/>
    <property type="molecule type" value="Genomic_DNA"/>
</dbReference>
<evidence type="ECO:0000256" key="5">
    <source>
        <dbReference type="ARBA" id="ARBA00022692"/>
    </source>
</evidence>
<dbReference type="STRING" id="477690.SAMN05216474_2084"/>
<dbReference type="PANTHER" id="PTHR30026">
    <property type="entry name" value="OUTER MEMBRANE PROTEIN TOLC"/>
    <property type="match status" value="1"/>
</dbReference>
<evidence type="ECO:0000256" key="7">
    <source>
        <dbReference type="ARBA" id="ARBA00023237"/>
    </source>
</evidence>